<feature type="region of interest" description="Disordered" evidence="1">
    <location>
        <begin position="1"/>
        <end position="28"/>
    </location>
</feature>
<keyword evidence="3" id="KW-1185">Reference proteome</keyword>
<proteinExistence type="predicted"/>
<organism evidence="2 3">
    <name type="scientific">Dryococelus australis</name>
    <dbReference type="NCBI Taxonomy" id="614101"/>
    <lineage>
        <taxon>Eukaryota</taxon>
        <taxon>Metazoa</taxon>
        <taxon>Ecdysozoa</taxon>
        <taxon>Arthropoda</taxon>
        <taxon>Hexapoda</taxon>
        <taxon>Insecta</taxon>
        <taxon>Pterygota</taxon>
        <taxon>Neoptera</taxon>
        <taxon>Polyneoptera</taxon>
        <taxon>Phasmatodea</taxon>
        <taxon>Verophasmatodea</taxon>
        <taxon>Anareolatae</taxon>
        <taxon>Phasmatidae</taxon>
        <taxon>Eurycanthinae</taxon>
        <taxon>Dryococelus</taxon>
    </lineage>
</organism>
<reference evidence="2 3" key="1">
    <citation type="submission" date="2023-02" db="EMBL/GenBank/DDBJ databases">
        <title>LHISI_Scaffold_Assembly.</title>
        <authorList>
            <person name="Stuart O.P."/>
            <person name="Cleave R."/>
            <person name="Magrath M.J.L."/>
            <person name="Mikheyev A.S."/>
        </authorList>
    </citation>
    <scope>NUCLEOTIDE SEQUENCE [LARGE SCALE GENOMIC DNA]</scope>
    <source>
        <strain evidence="2">Daus_M_001</strain>
        <tissue evidence="2">Leg muscle</tissue>
    </source>
</reference>
<accession>A0ABQ9GZV8</accession>
<comment type="caution">
    <text evidence="2">The sequence shown here is derived from an EMBL/GenBank/DDBJ whole genome shotgun (WGS) entry which is preliminary data.</text>
</comment>
<evidence type="ECO:0000313" key="3">
    <source>
        <dbReference type="Proteomes" id="UP001159363"/>
    </source>
</evidence>
<evidence type="ECO:0000256" key="1">
    <source>
        <dbReference type="SAM" id="MobiDB-lite"/>
    </source>
</evidence>
<protein>
    <submittedName>
        <fullName evidence="2">Uncharacterized protein</fullName>
    </submittedName>
</protein>
<gene>
    <name evidence="2" type="ORF">PR048_022034</name>
</gene>
<name>A0ABQ9GZV8_9NEOP</name>
<dbReference type="EMBL" id="JARBHB010000008">
    <property type="protein sequence ID" value="KAJ8877579.1"/>
    <property type="molecule type" value="Genomic_DNA"/>
</dbReference>
<dbReference type="Proteomes" id="UP001159363">
    <property type="component" value="Chromosome 7"/>
</dbReference>
<sequence length="249" mass="28149">MRVIEVSIEQRRSEGEGGNGRSRGNPPTSVIVRYDSHSSAYRSLSCVFIGCYPTPGSYGIRKPFPCKSVIGSEACKVGLINCNPVTKTTRLQHRLTVFDYRLGRSRIFARGNSAGRWRCSPGILEDLPFSPPLFFGAAPYSSLFTLFQLERRMNKVMRPMAMLILHKAEEYATCIQVDLKQGYQKCSFCREQSIDRWNSRLYREPQPHTPVKWRDAARQLEPRNPLATAGSPASTVVVERFGRLLVARS</sequence>
<evidence type="ECO:0000313" key="2">
    <source>
        <dbReference type="EMBL" id="KAJ8877579.1"/>
    </source>
</evidence>